<gene>
    <name evidence="2" type="ORF">RM532_03095</name>
</gene>
<comment type="caution">
    <text evidence="2">The sequence shown here is derived from an EMBL/GenBank/DDBJ whole genome shotgun (WGS) entry which is preliminary data.</text>
</comment>
<dbReference type="InterPro" id="IPR010425">
    <property type="entry name" value="Caps_synth_GfcC-like_C"/>
</dbReference>
<proteinExistence type="predicted"/>
<dbReference type="Proteomes" id="UP001251857">
    <property type="component" value="Unassembled WGS sequence"/>
</dbReference>
<dbReference type="EMBL" id="JAVRIB010000002">
    <property type="protein sequence ID" value="MDT0633939.1"/>
    <property type="molecule type" value="Genomic_DNA"/>
</dbReference>
<sequence length="277" mass="30526">MRTTATPLLGRLLCRGRRTEQHHGLLRQSPAILLSALMCLGVSSVAIAGNGQAATDGQRSRATSLLDAWLGMPDLGRVDWNFSFIRTPRTEHERRHQRKAILQELQRLANLDHLPAPRKAQFLAWRQAVESLRGFRVPGRWGPADLLAHPEQAPPLSALSSFGYCEPARTVEVWDENGVHRLPWEQAASVAALIDRGALVLSSDAEWITVIQPWGKRKRVGVAAWNAGRSRLVAGARVVAPTHLQGTTPTWLNRALPDFLAHVVAGRECRTFTPPGA</sequence>
<dbReference type="Gene3D" id="3.10.560.10">
    <property type="entry name" value="Outer membrane lipoprotein wza domain like"/>
    <property type="match status" value="1"/>
</dbReference>
<organism evidence="2 3">
    <name type="scientific">Spectribacter hydrogenoxidans</name>
    <dbReference type="NCBI Taxonomy" id="3075608"/>
    <lineage>
        <taxon>Bacteria</taxon>
        <taxon>Pseudomonadati</taxon>
        <taxon>Pseudomonadota</taxon>
        <taxon>Gammaproteobacteria</taxon>
        <taxon>Salinisphaerales</taxon>
        <taxon>Salinisphaeraceae</taxon>
        <taxon>Spectribacter</taxon>
    </lineage>
</organism>
<keyword evidence="3" id="KW-1185">Reference proteome</keyword>
<evidence type="ECO:0000313" key="2">
    <source>
        <dbReference type="EMBL" id="MDT0633939.1"/>
    </source>
</evidence>
<dbReference type="Pfam" id="PF06251">
    <property type="entry name" value="Caps_syn_GfcC_C"/>
    <property type="match status" value="1"/>
</dbReference>
<name>A0ABU3BXA1_9GAMM</name>
<dbReference type="RefSeq" id="WP_311651666.1">
    <property type="nucleotide sequence ID" value="NZ_JAVRIB010000002.1"/>
</dbReference>
<protein>
    <submittedName>
        <fullName evidence="2">Capsule biosynthesis GfcC family protein</fullName>
    </submittedName>
</protein>
<reference evidence="2 3" key="1">
    <citation type="submission" date="2023-09" db="EMBL/GenBank/DDBJ databases">
        <authorList>
            <person name="Rey-Velasco X."/>
        </authorList>
    </citation>
    <scope>NUCLEOTIDE SEQUENCE [LARGE SCALE GENOMIC DNA]</scope>
    <source>
        <strain evidence="2 3">W335</strain>
    </source>
</reference>
<evidence type="ECO:0000259" key="1">
    <source>
        <dbReference type="Pfam" id="PF06251"/>
    </source>
</evidence>
<evidence type="ECO:0000313" key="3">
    <source>
        <dbReference type="Proteomes" id="UP001251857"/>
    </source>
</evidence>
<feature type="domain" description="Capsule biosynthesis GfcC-like C-terminal" evidence="1">
    <location>
        <begin position="181"/>
        <end position="261"/>
    </location>
</feature>
<accession>A0ABU3BXA1</accession>